<name>A0A4R4QHF0_9ACTN</name>
<proteinExistence type="predicted"/>
<dbReference type="Gene3D" id="2.60.120.10">
    <property type="entry name" value="Jelly Rolls"/>
    <property type="match status" value="1"/>
</dbReference>
<keyword evidence="3" id="KW-1185">Reference proteome</keyword>
<evidence type="ECO:0000313" key="3">
    <source>
        <dbReference type="Proteomes" id="UP000295075"/>
    </source>
</evidence>
<organism evidence="2 3">
    <name type="scientific">Kribbella albertanoniae</name>
    <dbReference type="NCBI Taxonomy" id="1266829"/>
    <lineage>
        <taxon>Bacteria</taxon>
        <taxon>Bacillati</taxon>
        <taxon>Actinomycetota</taxon>
        <taxon>Actinomycetes</taxon>
        <taxon>Propionibacteriales</taxon>
        <taxon>Kribbellaceae</taxon>
        <taxon>Kribbella</taxon>
    </lineage>
</organism>
<dbReference type="RefSeq" id="WP_132401041.1">
    <property type="nucleotide sequence ID" value="NZ_SMKA01000004.1"/>
</dbReference>
<dbReference type="CDD" id="cd02208">
    <property type="entry name" value="cupin_RmlC-like"/>
    <property type="match status" value="1"/>
</dbReference>
<protein>
    <submittedName>
        <fullName evidence="2">Cupin domain-containing protein</fullName>
    </submittedName>
</protein>
<accession>A0A4R4QHF0</accession>
<dbReference type="OrthoDB" id="9791637at2"/>
<dbReference type="SUPFAM" id="SSF51182">
    <property type="entry name" value="RmlC-like cupins"/>
    <property type="match status" value="1"/>
</dbReference>
<dbReference type="InterPro" id="IPR014710">
    <property type="entry name" value="RmlC-like_jellyroll"/>
</dbReference>
<dbReference type="Pfam" id="PF07883">
    <property type="entry name" value="Cupin_2"/>
    <property type="match status" value="1"/>
</dbReference>
<dbReference type="Proteomes" id="UP000295075">
    <property type="component" value="Unassembled WGS sequence"/>
</dbReference>
<evidence type="ECO:0000313" key="2">
    <source>
        <dbReference type="EMBL" id="TDC35044.1"/>
    </source>
</evidence>
<sequence length="206" mass="22533">MSSALTAFVSASDVQPGLGFQAGDMSGADGLIVNAASGERIRIRPKDAGEDRDILVWDLWLAPGGRVPSGHVHPGQTETFHVQRGTLRFRLGVFGRVLVGPGESISVPAGRPHHFANVGDTEVYAVIETSPALEMEALLRTASTMADARPLPRPVNLLLFMDEFWAEVRAPYVPASLVRAFLSPVLRLVRRLGLDRRYRGLRDRTR</sequence>
<comment type="caution">
    <text evidence="2">The sequence shown here is derived from an EMBL/GenBank/DDBJ whole genome shotgun (WGS) entry which is preliminary data.</text>
</comment>
<evidence type="ECO:0000259" key="1">
    <source>
        <dbReference type="Pfam" id="PF07883"/>
    </source>
</evidence>
<feature type="domain" description="Cupin type-2" evidence="1">
    <location>
        <begin position="61"/>
        <end position="124"/>
    </location>
</feature>
<gene>
    <name evidence="2" type="ORF">E1261_02385</name>
</gene>
<dbReference type="InterPro" id="IPR011051">
    <property type="entry name" value="RmlC_Cupin_sf"/>
</dbReference>
<dbReference type="InterPro" id="IPR013096">
    <property type="entry name" value="Cupin_2"/>
</dbReference>
<reference evidence="2 3" key="1">
    <citation type="submission" date="2019-03" db="EMBL/GenBank/DDBJ databases">
        <title>Draft genome sequences of novel Actinobacteria.</title>
        <authorList>
            <person name="Sahin N."/>
            <person name="Ay H."/>
            <person name="Saygin H."/>
        </authorList>
    </citation>
    <scope>NUCLEOTIDE SEQUENCE [LARGE SCALE GENOMIC DNA]</scope>
    <source>
        <strain evidence="2 3">JCM 30547</strain>
    </source>
</reference>
<dbReference type="EMBL" id="SMKA01000004">
    <property type="protein sequence ID" value="TDC35044.1"/>
    <property type="molecule type" value="Genomic_DNA"/>
</dbReference>
<dbReference type="AlphaFoldDB" id="A0A4R4QHF0"/>